<dbReference type="InterPro" id="IPR000182">
    <property type="entry name" value="GNAT_dom"/>
</dbReference>
<dbReference type="AlphaFoldDB" id="A0A1H9XT25"/>
<dbReference type="GO" id="GO:0016747">
    <property type="term" value="F:acyltransferase activity, transferring groups other than amino-acyl groups"/>
    <property type="evidence" value="ECO:0007669"/>
    <property type="project" value="InterPro"/>
</dbReference>
<protein>
    <submittedName>
        <fullName evidence="4">Acetyltransferase (GNAT) family protein</fullName>
    </submittedName>
</protein>
<evidence type="ECO:0000256" key="2">
    <source>
        <dbReference type="ARBA" id="ARBA00023315"/>
    </source>
</evidence>
<dbReference type="SUPFAM" id="SSF55729">
    <property type="entry name" value="Acyl-CoA N-acyltransferases (Nat)"/>
    <property type="match status" value="1"/>
</dbReference>
<gene>
    <name evidence="4" type="ORF">SAMN05216199_0334</name>
</gene>
<dbReference type="Proteomes" id="UP000199019">
    <property type="component" value="Unassembled WGS sequence"/>
</dbReference>
<accession>A0A1H9XT25</accession>
<proteinExistence type="predicted"/>
<keyword evidence="2" id="KW-0012">Acyltransferase</keyword>
<evidence type="ECO:0000259" key="3">
    <source>
        <dbReference type="PROSITE" id="PS51186"/>
    </source>
</evidence>
<keyword evidence="1 4" id="KW-0808">Transferase</keyword>
<name>A0A1H9XT25_9MICO</name>
<evidence type="ECO:0000256" key="1">
    <source>
        <dbReference type="ARBA" id="ARBA00022679"/>
    </source>
</evidence>
<sequence>MTEPQAGAVDAPRVTVVRLGEEDWAAYREIRLQMLLDAPMAFGGTHAESAARPESGWRERLRTMPTWLAADEGSEPLGAVSLFRFPEQDEDETCLIAMWVRPSARGRGVGDALVQTAVRYAAESGCRRVTLDVAEANVHARGLYERHGFRPTGRTGVLPHAADVRELEMAREL</sequence>
<dbReference type="InterPro" id="IPR016181">
    <property type="entry name" value="Acyl_CoA_acyltransferase"/>
</dbReference>
<dbReference type="PANTHER" id="PTHR43877">
    <property type="entry name" value="AMINOALKYLPHOSPHONATE N-ACETYLTRANSFERASE-RELATED-RELATED"/>
    <property type="match status" value="1"/>
</dbReference>
<evidence type="ECO:0000313" key="4">
    <source>
        <dbReference type="EMBL" id="SES49335.1"/>
    </source>
</evidence>
<keyword evidence="5" id="KW-1185">Reference proteome</keyword>
<dbReference type="CDD" id="cd04301">
    <property type="entry name" value="NAT_SF"/>
    <property type="match status" value="1"/>
</dbReference>
<feature type="domain" description="N-acetyltransferase" evidence="3">
    <location>
        <begin position="14"/>
        <end position="173"/>
    </location>
</feature>
<dbReference type="STRING" id="587636.SAMN05216199_0334"/>
<organism evidence="4 5">
    <name type="scientific">Pedococcus cremeus</name>
    <dbReference type="NCBI Taxonomy" id="587636"/>
    <lineage>
        <taxon>Bacteria</taxon>
        <taxon>Bacillati</taxon>
        <taxon>Actinomycetota</taxon>
        <taxon>Actinomycetes</taxon>
        <taxon>Micrococcales</taxon>
        <taxon>Intrasporangiaceae</taxon>
        <taxon>Pedococcus</taxon>
    </lineage>
</organism>
<dbReference type="Gene3D" id="3.40.630.30">
    <property type="match status" value="1"/>
</dbReference>
<dbReference type="Pfam" id="PF00583">
    <property type="entry name" value="Acetyltransf_1"/>
    <property type="match status" value="1"/>
</dbReference>
<reference evidence="5" key="1">
    <citation type="submission" date="2016-10" db="EMBL/GenBank/DDBJ databases">
        <authorList>
            <person name="Varghese N."/>
            <person name="Submissions S."/>
        </authorList>
    </citation>
    <scope>NUCLEOTIDE SEQUENCE [LARGE SCALE GENOMIC DNA]</scope>
    <source>
        <strain evidence="5">CGMCC 1.6963</strain>
    </source>
</reference>
<dbReference type="InterPro" id="IPR050832">
    <property type="entry name" value="Bact_Acetyltransf"/>
</dbReference>
<dbReference type="PROSITE" id="PS51186">
    <property type="entry name" value="GNAT"/>
    <property type="match status" value="1"/>
</dbReference>
<dbReference type="EMBL" id="FOHB01000012">
    <property type="protein sequence ID" value="SES49335.1"/>
    <property type="molecule type" value="Genomic_DNA"/>
</dbReference>
<dbReference type="RefSeq" id="WP_091762913.1">
    <property type="nucleotide sequence ID" value="NZ_FOHB01000012.1"/>
</dbReference>
<evidence type="ECO:0000313" key="5">
    <source>
        <dbReference type="Proteomes" id="UP000199019"/>
    </source>
</evidence>
<dbReference type="PANTHER" id="PTHR43877:SF2">
    <property type="entry name" value="AMINOALKYLPHOSPHONATE N-ACETYLTRANSFERASE-RELATED"/>
    <property type="match status" value="1"/>
</dbReference>
<dbReference type="OrthoDB" id="9799092at2"/>